<name>A0AAW1H8L9_SAPOF</name>
<evidence type="ECO:0000259" key="3">
    <source>
        <dbReference type="Pfam" id="PF19259"/>
    </source>
</evidence>
<dbReference type="Pfam" id="PF08284">
    <property type="entry name" value="RVP_2"/>
    <property type="match status" value="1"/>
</dbReference>
<feature type="coiled-coil region" evidence="1">
    <location>
        <begin position="389"/>
        <end position="466"/>
    </location>
</feature>
<dbReference type="InterPro" id="IPR021109">
    <property type="entry name" value="Peptidase_aspartic_dom_sf"/>
</dbReference>
<dbReference type="PANTHER" id="PTHR35766:SF1">
    <property type="entry name" value="OS08G0543600 PROTEIN"/>
    <property type="match status" value="1"/>
</dbReference>
<organism evidence="4 5">
    <name type="scientific">Saponaria officinalis</name>
    <name type="common">Common soapwort</name>
    <name type="synonym">Lychnis saponaria</name>
    <dbReference type="NCBI Taxonomy" id="3572"/>
    <lineage>
        <taxon>Eukaryota</taxon>
        <taxon>Viridiplantae</taxon>
        <taxon>Streptophyta</taxon>
        <taxon>Embryophyta</taxon>
        <taxon>Tracheophyta</taxon>
        <taxon>Spermatophyta</taxon>
        <taxon>Magnoliopsida</taxon>
        <taxon>eudicotyledons</taxon>
        <taxon>Gunneridae</taxon>
        <taxon>Pentapetalae</taxon>
        <taxon>Caryophyllales</taxon>
        <taxon>Caryophyllaceae</taxon>
        <taxon>Caryophylleae</taxon>
        <taxon>Saponaria</taxon>
    </lineage>
</organism>
<accession>A0AAW1H8L9</accession>
<dbReference type="EMBL" id="JBDFQZ010000012">
    <property type="protein sequence ID" value="KAK9672380.1"/>
    <property type="molecule type" value="Genomic_DNA"/>
</dbReference>
<comment type="caution">
    <text evidence="4">The sequence shown here is derived from an EMBL/GenBank/DDBJ whole genome shotgun (WGS) entry which is preliminary data.</text>
</comment>
<sequence>MDGISSVDDGILQQIIHNFARQREEMQQVEIELRAQLIAKAEIMEMQSNFDARFQEQSTTITSLQEKERELHAVRLDNEAAWAKEDLLREQNKEIANYRREHDSIEAERAHHRQQIHELQEHIQDKERQMLELQDQNRVAQETILYKDEQIRDAQAWMGRVQEMDVLLSSTLPQNETQVIMNGKKEFTVIDAIRYIPGINHAPSLPVTLSIIGIPSYLPPGQVTAMHPYVMHQHGAGPALAVSEGPTESAQNQYSLSPAEENSSRSESNYGYGFSINEPTLHQDYLSNSMGQRVDPSSQISSTVEPQTLESVEKSYFADPEAQHSLQQISSQFHEALRLEPLSQTGDIKTVLAGLAELSRLLVVSKNLPGFDTSTMAPRNTRNSEDEPVQSMKDRVKNLGEAVINIEANLGEFVRIHNQDKAELNAKIQLHQQSLGDKIDQMNSKMEQLLNQMVAISTRVVNLEKEFGCSNPNGGRNSGNFINSNFNFSRFSRVEFPRFNGEDVLGWIYNCDQFFEVDSTSENTKVKMISIHLEGKALLWHQSLMKTREFGSWPTWNEYKAAIVARFGNNPFDDPIAEIMNLRQKGTMEQYQEQFDGLLNRTDLSEKQALSCFLKGLDVDIQNIVRMHKPHTLMEAFALAKLQEATISSFIRKSKPLLDRPVAKIPFQQSFHQSKPLQYGGSSSNGGQRFAVNVNKKLNAARLSKKEVVERRAKHLCFTCNEKWSPTHKCTAQLHSIEILTVVEDDSSMEGSEVSEGTEQGYSVDDEIPPLISLNAINGNTTYQTMRVTGRVRGNALHILIDSGSTHNFLDVNVAKKLICRMKNTCPLVVSVANGDTILSKSMCEQFKWELQGHEFSTDVMLVPLGGYEMVLGIQWLTSLGHVLWDFSKLRMEFKFQGRKHVLRGSQAAASL</sequence>
<dbReference type="AlphaFoldDB" id="A0AAW1H8L9"/>
<keyword evidence="1" id="KW-0175">Coiled coil</keyword>
<dbReference type="Proteomes" id="UP001443914">
    <property type="component" value="Unassembled WGS sequence"/>
</dbReference>
<dbReference type="Pfam" id="PF19259">
    <property type="entry name" value="Ty3_capsid"/>
    <property type="match status" value="1"/>
</dbReference>
<feature type="region of interest" description="Disordered" evidence="2">
    <location>
        <begin position="237"/>
        <end position="271"/>
    </location>
</feature>
<dbReference type="Gene3D" id="2.40.70.10">
    <property type="entry name" value="Acid Proteases"/>
    <property type="match status" value="1"/>
</dbReference>
<dbReference type="PANTHER" id="PTHR35766">
    <property type="entry name" value="OS08G0543600 PROTEIN"/>
    <property type="match status" value="1"/>
</dbReference>
<keyword evidence="5" id="KW-1185">Reference proteome</keyword>
<dbReference type="CDD" id="cd00303">
    <property type="entry name" value="retropepsin_like"/>
    <property type="match status" value="1"/>
</dbReference>
<evidence type="ECO:0000256" key="1">
    <source>
        <dbReference type="SAM" id="Coils"/>
    </source>
</evidence>
<proteinExistence type="predicted"/>
<evidence type="ECO:0000256" key="2">
    <source>
        <dbReference type="SAM" id="MobiDB-lite"/>
    </source>
</evidence>
<dbReference type="SUPFAM" id="SSF50630">
    <property type="entry name" value="Acid proteases"/>
    <property type="match status" value="1"/>
</dbReference>
<evidence type="ECO:0000313" key="5">
    <source>
        <dbReference type="Proteomes" id="UP001443914"/>
    </source>
</evidence>
<gene>
    <name evidence="4" type="ORF">RND81_12G097000</name>
</gene>
<dbReference type="InterPro" id="IPR045358">
    <property type="entry name" value="Ty3_capsid"/>
</dbReference>
<protein>
    <recommendedName>
        <fullName evidence="3">Ty3 transposon capsid-like protein domain-containing protein</fullName>
    </recommendedName>
</protein>
<feature type="coiled-coil region" evidence="1">
    <location>
        <begin position="81"/>
        <end position="143"/>
    </location>
</feature>
<feature type="domain" description="Ty3 transposon capsid-like protein" evidence="3">
    <location>
        <begin position="513"/>
        <end position="647"/>
    </location>
</feature>
<evidence type="ECO:0000313" key="4">
    <source>
        <dbReference type="EMBL" id="KAK9672380.1"/>
    </source>
</evidence>
<feature type="compositionally biased region" description="Polar residues" evidence="2">
    <location>
        <begin position="246"/>
        <end position="256"/>
    </location>
</feature>
<reference evidence="4" key="1">
    <citation type="submission" date="2024-03" db="EMBL/GenBank/DDBJ databases">
        <title>WGS assembly of Saponaria officinalis var. Norfolk2.</title>
        <authorList>
            <person name="Jenkins J."/>
            <person name="Shu S."/>
            <person name="Grimwood J."/>
            <person name="Barry K."/>
            <person name="Goodstein D."/>
            <person name="Schmutz J."/>
            <person name="Leebens-Mack J."/>
            <person name="Osbourn A."/>
        </authorList>
    </citation>
    <scope>NUCLEOTIDE SEQUENCE [LARGE SCALE GENOMIC DNA]</scope>
    <source>
        <strain evidence="4">JIC</strain>
    </source>
</reference>